<evidence type="ECO:0000313" key="1">
    <source>
        <dbReference type="EMBL" id="KAI9562193.1"/>
    </source>
</evidence>
<sequence>MGYTFFEAIHRLTYGLSVEYEDEECSERAASRPTHRLHFQLFIWLYSVLASSGNDLLWSLEEFCLCCCLRVQTRPVLRRPGPQS</sequence>
<dbReference type="EMBL" id="WJBH02000003">
    <property type="protein sequence ID" value="KAI9562193.1"/>
    <property type="molecule type" value="Genomic_DNA"/>
</dbReference>
<proteinExistence type="predicted"/>
<dbReference type="Proteomes" id="UP000820818">
    <property type="component" value="Linkage Group LG3"/>
</dbReference>
<keyword evidence="2" id="KW-1185">Reference proteome</keyword>
<comment type="caution">
    <text evidence="1">The sequence shown here is derived from an EMBL/GenBank/DDBJ whole genome shotgun (WGS) entry which is preliminary data.</text>
</comment>
<protein>
    <submittedName>
        <fullName evidence="1">Uncharacterized protein</fullName>
    </submittedName>
</protein>
<evidence type="ECO:0000313" key="2">
    <source>
        <dbReference type="Proteomes" id="UP000820818"/>
    </source>
</evidence>
<dbReference type="AlphaFoldDB" id="A0AAD5LH52"/>
<reference evidence="1 2" key="1">
    <citation type="submission" date="2022-05" db="EMBL/GenBank/DDBJ databases">
        <title>A multi-omics perspective on studying reproductive biology in Daphnia sinensis.</title>
        <authorList>
            <person name="Jia J."/>
        </authorList>
    </citation>
    <scope>NUCLEOTIDE SEQUENCE [LARGE SCALE GENOMIC DNA]</scope>
    <source>
        <strain evidence="1 2">WSL</strain>
    </source>
</reference>
<gene>
    <name evidence="1" type="ORF">GHT06_013159</name>
</gene>
<accession>A0AAD5LH52</accession>
<organism evidence="1 2">
    <name type="scientific">Daphnia sinensis</name>
    <dbReference type="NCBI Taxonomy" id="1820382"/>
    <lineage>
        <taxon>Eukaryota</taxon>
        <taxon>Metazoa</taxon>
        <taxon>Ecdysozoa</taxon>
        <taxon>Arthropoda</taxon>
        <taxon>Crustacea</taxon>
        <taxon>Branchiopoda</taxon>
        <taxon>Diplostraca</taxon>
        <taxon>Cladocera</taxon>
        <taxon>Anomopoda</taxon>
        <taxon>Daphniidae</taxon>
        <taxon>Daphnia</taxon>
        <taxon>Daphnia similis group</taxon>
    </lineage>
</organism>
<name>A0AAD5LH52_9CRUS</name>